<feature type="transmembrane region" description="Helical" evidence="5">
    <location>
        <begin position="105"/>
        <end position="124"/>
    </location>
</feature>
<proteinExistence type="predicted"/>
<keyword evidence="6" id="KW-0489">Methyltransferase</keyword>
<protein>
    <submittedName>
        <fullName evidence="6">Putative farnesyl cysteine-carboxyl methyltransferase</fullName>
    </submittedName>
</protein>
<evidence type="ECO:0000313" key="6">
    <source>
        <dbReference type="EMBL" id="KOB67272.1"/>
    </source>
</evidence>
<dbReference type="GO" id="GO:0016020">
    <property type="term" value="C:membrane"/>
    <property type="evidence" value="ECO:0007669"/>
    <property type="project" value="UniProtKB-SubCell"/>
</dbReference>
<dbReference type="PANTHER" id="PTHR12714">
    <property type="entry name" value="PROTEIN-S ISOPRENYLCYSTEINE O-METHYLTRANSFERASE"/>
    <property type="match status" value="1"/>
</dbReference>
<dbReference type="PANTHER" id="PTHR12714:SF9">
    <property type="entry name" value="PROTEIN-S-ISOPRENYLCYSTEINE O-METHYLTRANSFERASE"/>
    <property type="match status" value="1"/>
</dbReference>
<keyword evidence="3 5" id="KW-1133">Transmembrane helix</keyword>
<comment type="subcellular location">
    <subcellularLocation>
        <location evidence="1">Membrane</location>
        <topology evidence="1">Multi-pass membrane protein</topology>
    </subcellularLocation>
</comment>
<dbReference type="GO" id="GO:0004671">
    <property type="term" value="F:protein C-terminal S-isoprenylcysteine carboxyl O-methyltransferase activity"/>
    <property type="evidence" value="ECO:0007669"/>
    <property type="project" value="TreeGrafter"/>
</dbReference>
<gene>
    <name evidence="6" type="ORF">OBRU01_20030</name>
</gene>
<feature type="transmembrane region" description="Helical" evidence="5">
    <location>
        <begin position="73"/>
        <end position="93"/>
    </location>
</feature>
<dbReference type="EMBL" id="JTDY01005191">
    <property type="protein sequence ID" value="KOB67272.1"/>
    <property type="molecule type" value="Genomic_DNA"/>
</dbReference>
<keyword evidence="2 5" id="KW-0812">Transmembrane</keyword>
<dbReference type="Gene3D" id="1.20.120.1630">
    <property type="match status" value="1"/>
</dbReference>
<comment type="caution">
    <text evidence="6">The sequence shown here is derived from an EMBL/GenBank/DDBJ whole genome shotgun (WGS) entry which is preliminary data.</text>
</comment>
<sequence length="179" mass="20688">MFFSISCYIYDVFLLRDHARILFRAVCFDLLGPWALLLPFELHIYVSIRSAFLGAAFAIGMYLASFDDGVRVLGLYTMSLSMFHFSEFMSVALTNPRTLTVDSFILNHSLTLLNPFCIIVYALASWTFFRERVFAEELTLITFFGHQYLQYQKKVPTGLPFIQGHTTDTSQKARDHWSH</sequence>
<evidence type="ECO:0000256" key="3">
    <source>
        <dbReference type="ARBA" id="ARBA00022989"/>
    </source>
</evidence>
<evidence type="ECO:0000256" key="4">
    <source>
        <dbReference type="ARBA" id="ARBA00023136"/>
    </source>
</evidence>
<evidence type="ECO:0000256" key="2">
    <source>
        <dbReference type="ARBA" id="ARBA00022692"/>
    </source>
</evidence>
<dbReference type="GO" id="GO:0032259">
    <property type="term" value="P:methylation"/>
    <property type="evidence" value="ECO:0007669"/>
    <property type="project" value="UniProtKB-KW"/>
</dbReference>
<feature type="transmembrane region" description="Helical" evidence="5">
    <location>
        <begin position="21"/>
        <end position="40"/>
    </location>
</feature>
<dbReference type="AlphaFoldDB" id="A0A0L7KVH8"/>
<accession>A0A0L7KVH8</accession>
<keyword evidence="7" id="KW-1185">Reference proteome</keyword>
<evidence type="ECO:0000313" key="7">
    <source>
        <dbReference type="Proteomes" id="UP000037510"/>
    </source>
</evidence>
<feature type="transmembrane region" description="Helical" evidence="5">
    <location>
        <begin position="46"/>
        <end position="66"/>
    </location>
</feature>
<dbReference type="GO" id="GO:0005783">
    <property type="term" value="C:endoplasmic reticulum"/>
    <property type="evidence" value="ECO:0007669"/>
    <property type="project" value="TreeGrafter"/>
</dbReference>
<evidence type="ECO:0000256" key="5">
    <source>
        <dbReference type="SAM" id="Phobius"/>
    </source>
</evidence>
<evidence type="ECO:0000256" key="1">
    <source>
        <dbReference type="ARBA" id="ARBA00004141"/>
    </source>
</evidence>
<reference evidence="6 7" key="1">
    <citation type="journal article" date="2015" name="Genome Biol. Evol.">
        <title>The genome of winter moth (Operophtera brumata) provides a genomic perspective on sexual dimorphism and phenology.</title>
        <authorList>
            <person name="Derks M.F."/>
            <person name="Smit S."/>
            <person name="Salis L."/>
            <person name="Schijlen E."/>
            <person name="Bossers A."/>
            <person name="Mateman C."/>
            <person name="Pijl A.S."/>
            <person name="de Ridder D."/>
            <person name="Groenen M.A."/>
            <person name="Visser M.E."/>
            <person name="Megens H.J."/>
        </authorList>
    </citation>
    <scope>NUCLEOTIDE SEQUENCE [LARGE SCALE GENOMIC DNA]</scope>
    <source>
        <strain evidence="6">WM2013NL</strain>
        <tissue evidence="6">Head and thorax</tissue>
    </source>
</reference>
<dbReference type="Proteomes" id="UP000037510">
    <property type="component" value="Unassembled WGS sequence"/>
</dbReference>
<keyword evidence="4 5" id="KW-0472">Membrane</keyword>
<dbReference type="STRING" id="104452.A0A0L7KVH8"/>
<keyword evidence="6" id="KW-0808">Transferase</keyword>
<organism evidence="6 7">
    <name type="scientific">Operophtera brumata</name>
    <name type="common">Winter moth</name>
    <name type="synonym">Phalaena brumata</name>
    <dbReference type="NCBI Taxonomy" id="104452"/>
    <lineage>
        <taxon>Eukaryota</taxon>
        <taxon>Metazoa</taxon>
        <taxon>Ecdysozoa</taxon>
        <taxon>Arthropoda</taxon>
        <taxon>Hexapoda</taxon>
        <taxon>Insecta</taxon>
        <taxon>Pterygota</taxon>
        <taxon>Neoptera</taxon>
        <taxon>Endopterygota</taxon>
        <taxon>Lepidoptera</taxon>
        <taxon>Glossata</taxon>
        <taxon>Ditrysia</taxon>
        <taxon>Geometroidea</taxon>
        <taxon>Geometridae</taxon>
        <taxon>Larentiinae</taxon>
        <taxon>Operophtera</taxon>
    </lineage>
</organism>
<name>A0A0L7KVH8_OPEBR</name>